<keyword evidence="2" id="KW-0812">Transmembrane</keyword>
<accession>A0A158P4W2</accession>
<proteinExistence type="predicted"/>
<reference evidence="5" key="1">
    <citation type="submission" date="2011-08" db="EMBL/GenBank/DDBJ databases">
        <authorList>
            <person name="Rombauts S."/>
        </authorList>
    </citation>
    <scope>NUCLEOTIDE SEQUENCE</scope>
    <source>
        <strain evidence="5">London</strain>
    </source>
</reference>
<dbReference type="EMBL" id="CAEY01002019">
    <property type="status" value="NOT_ANNOTATED_CDS"/>
    <property type="molecule type" value="Genomic_DNA"/>
</dbReference>
<keyword evidence="2" id="KW-0472">Membrane</keyword>
<feature type="signal peptide" evidence="3">
    <location>
        <begin position="1"/>
        <end position="21"/>
    </location>
</feature>
<feature type="region of interest" description="Disordered" evidence="1">
    <location>
        <begin position="655"/>
        <end position="756"/>
    </location>
</feature>
<evidence type="ECO:0000256" key="2">
    <source>
        <dbReference type="SAM" id="Phobius"/>
    </source>
</evidence>
<dbReference type="AlphaFoldDB" id="A0A158P4W2"/>
<keyword evidence="5" id="KW-1185">Reference proteome</keyword>
<keyword evidence="3" id="KW-0732">Signal</keyword>
<evidence type="ECO:0000256" key="3">
    <source>
        <dbReference type="SAM" id="SignalP"/>
    </source>
</evidence>
<evidence type="ECO:0000313" key="4">
    <source>
        <dbReference type="EnsemblMetazoa" id="tetur09g07230.1"/>
    </source>
</evidence>
<feature type="chain" id="PRO_5007630016" description="Sema domain-containing protein" evidence="3">
    <location>
        <begin position="22"/>
        <end position="756"/>
    </location>
</feature>
<keyword evidence="2" id="KW-1133">Transmembrane helix</keyword>
<feature type="compositionally biased region" description="Low complexity" evidence="1">
    <location>
        <begin position="725"/>
        <end position="737"/>
    </location>
</feature>
<feature type="transmembrane region" description="Helical" evidence="2">
    <location>
        <begin position="606"/>
        <end position="626"/>
    </location>
</feature>
<sequence>MFNSSLLLIIKLCLLIVIAHSFDAPKHDITFYYKTPSNVFLPNPENLTTFYGIYLLGKTIYINVPKSVVNVYNIVNWKVINLNKDRLMFVYNKKPQILIGQGTIKEMEYSGELSDSIIAFGDNEALHVPTISNPSLTKPAVNWNYIELLRFDDKTEKVSVIKSLSWLKDDDWKFIKEWKMMDYMHFDNKLYLLIKQSIWNEEAAKVTQEISIIRLCLDKGSELISSAVEMHFTRPEFDANELHEVIFAYFSGRYNGDNESKSFYLVTNQHFNQSAIIVYYYFDHLFPLFEQTAKSCSSGVNNVTLLRHHLRSEVGGCKKTNHERCSTKENMVPSKDISNLAVIGKLQSLSFAQKSVLDKIEHVALPFPLDFNALFIYLGSDFYSLMNLVRFDEPKTDLKPEVKPFKQTITSSSKIIHINKRPFEGYYLTPVANQVTRVWFSELCPRLTTCTHCMMYGPSLDCVWTNGNCTNTTINHQSANETGPVNNSCFKINKISPLIINSSLPTTLKIELDEPVNITKAQETLVIKAGPHNHCTNIKMNGATIECSMKLNKSGEFNIAVDLVNTKYAHVYSLGAVSVDKVTITAAADRNKTETGLVSNPKNNTFAIILVLFVGLLLSTFLFVGYTQCGKQQMERLVPGSKNAKQLVASQEFIPPAGPKISSKMNAQTGKDSAKLKESTSKLDQASKLKPADKSGKSSEALLSKKGGKSLSSKPKGKLEKPSKSSKSLKSMKSQKSYSGQWPPLLSKSVNRNMKF</sequence>
<feature type="compositionally biased region" description="Basic and acidic residues" evidence="1">
    <location>
        <begin position="672"/>
        <end position="697"/>
    </location>
</feature>
<feature type="compositionally biased region" description="Low complexity" evidence="1">
    <location>
        <begin position="698"/>
        <end position="714"/>
    </location>
</feature>
<reference evidence="4" key="2">
    <citation type="submission" date="2016-04" db="UniProtKB">
        <authorList>
            <consortium name="EnsemblMetazoa"/>
        </authorList>
    </citation>
    <scope>IDENTIFICATION</scope>
</reference>
<evidence type="ECO:0000313" key="5">
    <source>
        <dbReference type="Proteomes" id="UP000015104"/>
    </source>
</evidence>
<dbReference type="Proteomes" id="UP000015104">
    <property type="component" value="Unassembled WGS sequence"/>
</dbReference>
<dbReference type="EnsemblMetazoa" id="tetur09g07230.1">
    <property type="protein sequence ID" value="tetur09g07230.1"/>
    <property type="gene ID" value="tetur09g07230"/>
</dbReference>
<name>A0A158P4W2_TETUR</name>
<evidence type="ECO:0008006" key="6">
    <source>
        <dbReference type="Google" id="ProtNLM"/>
    </source>
</evidence>
<evidence type="ECO:0000256" key="1">
    <source>
        <dbReference type="SAM" id="MobiDB-lite"/>
    </source>
</evidence>
<organism evidence="4 5">
    <name type="scientific">Tetranychus urticae</name>
    <name type="common">Two-spotted spider mite</name>
    <dbReference type="NCBI Taxonomy" id="32264"/>
    <lineage>
        <taxon>Eukaryota</taxon>
        <taxon>Metazoa</taxon>
        <taxon>Ecdysozoa</taxon>
        <taxon>Arthropoda</taxon>
        <taxon>Chelicerata</taxon>
        <taxon>Arachnida</taxon>
        <taxon>Acari</taxon>
        <taxon>Acariformes</taxon>
        <taxon>Trombidiformes</taxon>
        <taxon>Prostigmata</taxon>
        <taxon>Eleutherengona</taxon>
        <taxon>Raphignathae</taxon>
        <taxon>Tetranychoidea</taxon>
        <taxon>Tetranychidae</taxon>
        <taxon>Tetranychus</taxon>
    </lineage>
</organism>
<protein>
    <recommendedName>
        <fullName evidence="6">Sema domain-containing protein</fullName>
    </recommendedName>
</protein>